<evidence type="ECO:0000313" key="2">
    <source>
        <dbReference type="Proteomes" id="UP001056120"/>
    </source>
</evidence>
<proteinExistence type="predicted"/>
<dbReference type="Proteomes" id="UP001056120">
    <property type="component" value="Linkage Group LG19"/>
</dbReference>
<reference evidence="1 2" key="2">
    <citation type="journal article" date="2022" name="Mol. Ecol. Resour.">
        <title>The genomes of chicory, endive, great burdock and yacon provide insights into Asteraceae paleo-polyploidization history and plant inulin production.</title>
        <authorList>
            <person name="Fan W."/>
            <person name="Wang S."/>
            <person name="Wang H."/>
            <person name="Wang A."/>
            <person name="Jiang F."/>
            <person name="Liu H."/>
            <person name="Zhao H."/>
            <person name="Xu D."/>
            <person name="Zhang Y."/>
        </authorList>
    </citation>
    <scope>NUCLEOTIDE SEQUENCE [LARGE SCALE GENOMIC DNA]</scope>
    <source>
        <strain evidence="2">cv. Yunnan</strain>
        <tissue evidence="1">Leaves</tissue>
    </source>
</reference>
<gene>
    <name evidence="1" type="ORF">L1987_58527</name>
</gene>
<organism evidence="1 2">
    <name type="scientific">Smallanthus sonchifolius</name>
    <dbReference type="NCBI Taxonomy" id="185202"/>
    <lineage>
        <taxon>Eukaryota</taxon>
        <taxon>Viridiplantae</taxon>
        <taxon>Streptophyta</taxon>
        <taxon>Embryophyta</taxon>
        <taxon>Tracheophyta</taxon>
        <taxon>Spermatophyta</taxon>
        <taxon>Magnoliopsida</taxon>
        <taxon>eudicotyledons</taxon>
        <taxon>Gunneridae</taxon>
        <taxon>Pentapetalae</taxon>
        <taxon>asterids</taxon>
        <taxon>campanulids</taxon>
        <taxon>Asterales</taxon>
        <taxon>Asteraceae</taxon>
        <taxon>Asteroideae</taxon>
        <taxon>Heliantheae alliance</taxon>
        <taxon>Millerieae</taxon>
        <taxon>Smallanthus</taxon>
    </lineage>
</organism>
<keyword evidence="2" id="KW-1185">Reference proteome</keyword>
<sequence length="180" mass="19772">MDTYWVEEALGFLGSISSLANSRVSWWWAGHSIRLVGLVDYVPNHNGFVVGLNHGNNLNGMSLLGLFVSLGLYNLTRLRLTDLVWALAIGRSYQLVVANLFDCGLGFAWAYLSFIEIPAVQSLEIAATAHLKTVNLMGFGLDGLKHGNELAKVWVGKLIGLCILDHTVEDFGLGLDRLDR</sequence>
<comment type="caution">
    <text evidence="1">The sequence shown here is derived from an EMBL/GenBank/DDBJ whole genome shotgun (WGS) entry which is preliminary data.</text>
</comment>
<evidence type="ECO:0000313" key="1">
    <source>
        <dbReference type="EMBL" id="KAI3745415.1"/>
    </source>
</evidence>
<reference evidence="2" key="1">
    <citation type="journal article" date="2022" name="Mol. Ecol. Resour.">
        <title>The genomes of chicory, endive, great burdock and yacon provide insights into Asteraceae palaeo-polyploidization history and plant inulin production.</title>
        <authorList>
            <person name="Fan W."/>
            <person name="Wang S."/>
            <person name="Wang H."/>
            <person name="Wang A."/>
            <person name="Jiang F."/>
            <person name="Liu H."/>
            <person name="Zhao H."/>
            <person name="Xu D."/>
            <person name="Zhang Y."/>
        </authorList>
    </citation>
    <scope>NUCLEOTIDE SEQUENCE [LARGE SCALE GENOMIC DNA]</scope>
    <source>
        <strain evidence="2">cv. Yunnan</strain>
    </source>
</reference>
<accession>A0ACB9DG07</accession>
<protein>
    <submittedName>
        <fullName evidence="1">Uncharacterized protein</fullName>
    </submittedName>
</protein>
<name>A0ACB9DG07_9ASTR</name>
<dbReference type="EMBL" id="CM042036">
    <property type="protein sequence ID" value="KAI3745415.1"/>
    <property type="molecule type" value="Genomic_DNA"/>
</dbReference>